<dbReference type="PANTHER" id="PTHR40088:SF1">
    <property type="entry name" value="PECTATE LYASE PEL9"/>
    <property type="match status" value="1"/>
</dbReference>
<feature type="domain" description="Pectate disaccharide-lyase-like central Ig-like" evidence="13">
    <location>
        <begin position="292"/>
        <end position="373"/>
    </location>
</feature>
<feature type="region of interest" description="Disordered" evidence="9">
    <location>
        <begin position="763"/>
        <end position="798"/>
    </location>
</feature>
<dbReference type="RefSeq" id="WP_306982931.1">
    <property type="nucleotide sequence ID" value="NZ_JAUSUA010000003.1"/>
</dbReference>
<dbReference type="InterPro" id="IPR012334">
    <property type="entry name" value="Pectin_lyas_fold"/>
</dbReference>
<dbReference type="Pfam" id="PF25849">
    <property type="entry name" value="PelX_N"/>
    <property type="match status" value="1"/>
</dbReference>
<evidence type="ECO:0000313" key="15">
    <source>
        <dbReference type="Proteomes" id="UP001225034"/>
    </source>
</evidence>
<evidence type="ECO:0000259" key="11">
    <source>
        <dbReference type="Pfam" id="PF13229"/>
    </source>
</evidence>
<evidence type="ECO:0000256" key="8">
    <source>
        <dbReference type="ARBA" id="ARBA00038263"/>
    </source>
</evidence>
<dbReference type="InterPro" id="IPR052052">
    <property type="entry name" value="Polysaccharide_Lyase_9"/>
</dbReference>
<keyword evidence="4" id="KW-0479">Metal-binding</keyword>
<reference evidence="14 15" key="1">
    <citation type="submission" date="2023-07" db="EMBL/GenBank/DDBJ databases">
        <title>Genomic Encyclopedia of Type Strains, Phase IV (KMG-IV): sequencing the most valuable type-strain genomes for metagenomic binning, comparative biology and taxonomic classification.</title>
        <authorList>
            <person name="Goeker M."/>
        </authorList>
    </citation>
    <scope>NUCLEOTIDE SEQUENCE [LARGE SCALE GENOMIC DNA]</scope>
    <source>
        <strain evidence="14 15">DSM 19154</strain>
    </source>
</reference>
<sequence length="798" mass="86597">MKAVSKTVLSFLVFVLFFSHVQVSHGETVDPSELVWESITFGQSTDLDFAANTLPEKVGVNYADPENPGTIEGDIFMESRGGKLAPGHDGLTFYYTTLDPTTDNFVLEADLTFHQLGPETGATPSGQEGAGIMVRDVNGSERQDPMVPGFEEVPAASNLAAVGLMRGGISALARKGVVQPWGNPGSTWINNVIPGVPNLPMDTPIRLKLERTDTDFVMTATFTHVEGSPTFERRIDGADLVQEMDPEAMQVGFYASRNVEMTVSNASISLSEANTVPSPEEPVEEPDVAFHVVSAAETGSDSYELRALANYDGNVSVWKDGEEVVTEEEVTANGVFSYESKLNQDKTSFELEYTPNGAPSDQLIKQNLTVTKKIFKGGEGLFVSPKGTKDASGKKNDPLDLETAIKYVNPGESIFLREGTYTKAINISKPYSGKEGKLKSLVPYKGENVVFDGNNQAGNLISLNADYWHIGGFELTKSTGNGMRVNGSHNLIELMTFSYNQSTGFQITGSGTDPEQWPRHNYILNSVAHDNRDPSDINADGFAAKLGVGEGNVFQGNIAHNNIDDGWDLYNRTNEGANMPITMDGNISYSNGKLSDGYNEEGTSGSGFKVGGEGLPVAHILKNNLAFDNNMDGFTDNFNPGKIMMKNNTSFDNKRYNYIFRINPYFEPEDQGVFTNNLSFHTDPENAPADFVSGAVDKTNFFFDGMQTVNSEGVVIDESDFISLAVPEAYERDKNGNLIWTDFLRLSENSSLINAGEGGSYVGALPPTKIAKNPTPPKRPVTPPGPPVTPPGHKDKGK</sequence>
<keyword evidence="5 10" id="KW-0732">Signal</keyword>
<evidence type="ECO:0000256" key="1">
    <source>
        <dbReference type="ARBA" id="ARBA00001913"/>
    </source>
</evidence>
<evidence type="ECO:0000256" key="5">
    <source>
        <dbReference type="ARBA" id="ARBA00022729"/>
    </source>
</evidence>
<dbReference type="InterPro" id="IPR058953">
    <property type="entry name" value="PelX-like_N"/>
</dbReference>
<evidence type="ECO:0008006" key="16">
    <source>
        <dbReference type="Google" id="ProtNLM"/>
    </source>
</evidence>
<keyword evidence="15" id="KW-1185">Reference proteome</keyword>
<comment type="cofactor">
    <cofactor evidence="1">
        <name>Ca(2+)</name>
        <dbReference type="ChEBI" id="CHEBI:29108"/>
    </cofactor>
</comment>
<evidence type="ECO:0000256" key="10">
    <source>
        <dbReference type="SAM" id="SignalP"/>
    </source>
</evidence>
<evidence type="ECO:0000256" key="2">
    <source>
        <dbReference type="ARBA" id="ARBA00004613"/>
    </source>
</evidence>
<dbReference type="Pfam" id="PF25850">
    <property type="entry name" value="PelX_Ig"/>
    <property type="match status" value="1"/>
</dbReference>
<feature type="signal peptide" evidence="10">
    <location>
        <begin position="1"/>
        <end position="26"/>
    </location>
</feature>
<feature type="domain" description="Right handed beta helix" evidence="11">
    <location>
        <begin position="461"/>
        <end position="649"/>
    </location>
</feature>
<feature type="chain" id="PRO_5045095048" description="Right-handed parallel beta-helix repeat-containing protein" evidence="10">
    <location>
        <begin position="27"/>
        <end position="798"/>
    </location>
</feature>
<keyword evidence="3" id="KW-0964">Secreted</keyword>
<evidence type="ECO:0000256" key="6">
    <source>
        <dbReference type="ARBA" id="ARBA00022837"/>
    </source>
</evidence>
<evidence type="ECO:0000313" key="14">
    <source>
        <dbReference type="EMBL" id="MDQ0207547.1"/>
    </source>
</evidence>
<gene>
    <name evidence="14" type="ORF">J2S05_002348</name>
</gene>
<dbReference type="InterPro" id="IPR011050">
    <property type="entry name" value="Pectin_lyase_fold/virulence"/>
</dbReference>
<feature type="compositionally biased region" description="Pro residues" evidence="9">
    <location>
        <begin position="774"/>
        <end position="790"/>
    </location>
</feature>
<evidence type="ECO:0000256" key="9">
    <source>
        <dbReference type="SAM" id="MobiDB-lite"/>
    </source>
</evidence>
<accession>A0ABT9YI54</accession>
<dbReference type="SUPFAM" id="SSF51126">
    <property type="entry name" value="Pectin lyase-like"/>
    <property type="match status" value="1"/>
</dbReference>
<protein>
    <recommendedName>
        <fullName evidence="16">Right-handed parallel beta-helix repeat-containing protein</fullName>
    </recommendedName>
</protein>
<dbReference type="PANTHER" id="PTHR40088">
    <property type="entry name" value="PECTATE LYASE (EUROFUNG)"/>
    <property type="match status" value="1"/>
</dbReference>
<proteinExistence type="inferred from homology"/>
<evidence type="ECO:0000259" key="12">
    <source>
        <dbReference type="Pfam" id="PF25849"/>
    </source>
</evidence>
<dbReference type="Proteomes" id="UP001225034">
    <property type="component" value="Unassembled WGS sequence"/>
</dbReference>
<comment type="caution">
    <text evidence="14">The sequence shown here is derived from an EMBL/GenBank/DDBJ whole genome shotgun (WGS) entry which is preliminary data.</text>
</comment>
<evidence type="ECO:0000256" key="7">
    <source>
        <dbReference type="ARBA" id="ARBA00023239"/>
    </source>
</evidence>
<feature type="domain" description="Pectate disaccharide-lyase-like N-terminal" evidence="12">
    <location>
        <begin position="38"/>
        <end position="273"/>
    </location>
</feature>
<comment type="subcellular location">
    <subcellularLocation>
        <location evidence="2">Secreted</location>
    </subcellularLocation>
</comment>
<dbReference type="InterPro" id="IPR039448">
    <property type="entry name" value="Beta_helix"/>
</dbReference>
<keyword evidence="6" id="KW-0106">Calcium</keyword>
<keyword evidence="7" id="KW-0456">Lyase</keyword>
<dbReference type="InterPro" id="IPR058863">
    <property type="entry name" value="PelX-like_Ig"/>
</dbReference>
<dbReference type="Gene3D" id="2.160.20.10">
    <property type="entry name" value="Single-stranded right-handed beta-helix, Pectin lyase-like"/>
    <property type="match status" value="1"/>
</dbReference>
<organism evidence="14 15">
    <name type="scientific">Alkalicoccobacillus murimartini</name>
    <dbReference type="NCBI Taxonomy" id="171685"/>
    <lineage>
        <taxon>Bacteria</taxon>
        <taxon>Bacillati</taxon>
        <taxon>Bacillota</taxon>
        <taxon>Bacilli</taxon>
        <taxon>Bacillales</taxon>
        <taxon>Bacillaceae</taxon>
        <taxon>Alkalicoccobacillus</taxon>
    </lineage>
</organism>
<dbReference type="EMBL" id="JAUSUA010000003">
    <property type="protein sequence ID" value="MDQ0207547.1"/>
    <property type="molecule type" value="Genomic_DNA"/>
</dbReference>
<comment type="similarity">
    <text evidence="8">Belongs to the polysaccharide lyase 9 family.</text>
</comment>
<evidence type="ECO:0000256" key="4">
    <source>
        <dbReference type="ARBA" id="ARBA00022723"/>
    </source>
</evidence>
<name>A0ABT9YI54_9BACI</name>
<dbReference type="Pfam" id="PF13229">
    <property type="entry name" value="Beta_helix"/>
    <property type="match status" value="1"/>
</dbReference>
<evidence type="ECO:0000259" key="13">
    <source>
        <dbReference type="Pfam" id="PF25850"/>
    </source>
</evidence>
<evidence type="ECO:0000256" key="3">
    <source>
        <dbReference type="ARBA" id="ARBA00022525"/>
    </source>
</evidence>